<gene>
    <name evidence="1" type="ORF">SPELUC_LOCUS4902</name>
</gene>
<feature type="non-terminal residue" evidence="1">
    <location>
        <position position="147"/>
    </location>
</feature>
<dbReference type="EMBL" id="CAJVPW010004653">
    <property type="protein sequence ID" value="CAG8543473.1"/>
    <property type="molecule type" value="Genomic_DNA"/>
</dbReference>
<protein>
    <submittedName>
        <fullName evidence="1">3052_t:CDS:1</fullName>
    </submittedName>
</protein>
<sequence length="147" mass="17664">MYKTYLTPFRQKKNEIQMKKTCLQQHQYDLPIPKSLKRIPETWPVKPCQRRSASSINEVLNTYYISKMLIEKYDILMNKTRIERLEQELSKQLKDKDSLEDELKNLIDSYLETLKTWMPKLDKEPSKSEAKKDEYNPCDSHLEPCEF</sequence>
<comment type="caution">
    <text evidence="1">The sequence shown here is derived from an EMBL/GenBank/DDBJ whole genome shotgun (WGS) entry which is preliminary data.</text>
</comment>
<dbReference type="Proteomes" id="UP000789366">
    <property type="component" value="Unassembled WGS sequence"/>
</dbReference>
<evidence type="ECO:0000313" key="2">
    <source>
        <dbReference type="Proteomes" id="UP000789366"/>
    </source>
</evidence>
<evidence type="ECO:0000313" key="1">
    <source>
        <dbReference type="EMBL" id="CAG8543473.1"/>
    </source>
</evidence>
<keyword evidence="2" id="KW-1185">Reference proteome</keyword>
<accession>A0ACA9LSK6</accession>
<name>A0ACA9LSK6_9GLOM</name>
<proteinExistence type="predicted"/>
<organism evidence="1 2">
    <name type="scientific">Cetraspora pellucida</name>
    <dbReference type="NCBI Taxonomy" id="1433469"/>
    <lineage>
        <taxon>Eukaryota</taxon>
        <taxon>Fungi</taxon>
        <taxon>Fungi incertae sedis</taxon>
        <taxon>Mucoromycota</taxon>
        <taxon>Glomeromycotina</taxon>
        <taxon>Glomeromycetes</taxon>
        <taxon>Diversisporales</taxon>
        <taxon>Gigasporaceae</taxon>
        <taxon>Cetraspora</taxon>
    </lineage>
</organism>
<reference evidence="1" key="1">
    <citation type="submission" date="2021-06" db="EMBL/GenBank/DDBJ databases">
        <authorList>
            <person name="Kallberg Y."/>
            <person name="Tangrot J."/>
            <person name="Rosling A."/>
        </authorList>
    </citation>
    <scope>NUCLEOTIDE SEQUENCE</scope>
    <source>
        <strain evidence="1">28 12/20/2015</strain>
    </source>
</reference>